<keyword evidence="1" id="KW-0812">Transmembrane</keyword>
<accession>A0A9N9PXW9</accession>
<gene>
    <name evidence="2" type="ORF">HYFRA_00013073</name>
</gene>
<dbReference type="EMBL" id="CAJVRL010000091">
    <property type="protein sequence ID" value="CAG8959303.1"/>
    <property type="molecule type" value="Genomic_DNA"/>
</dbReference>
<keyword evidence="1" id="KW-0472">Membrane</keyword>
<name>A0A9N9PXW9_9HELO</name>
<keyword evidence="1" id="KW-1133">Transmembrane helix</keyword>
<feature type="transmembrane region" description="Helical" evidence="1">
    <location>
        <begin position="12"/>
        <end position="33"/>
    </location>
</feature>
<evidence type="ECO:0000256" key="1">
    <source>
        <dbReference type="SAM" id="Phobius"/>
    </source>
</evidence>
<sequence length="583" mass="66440">MDSHTDTLSSKHLDVAAITSIVALVISITALVATTLQVLQQYFASATGYSSCSAKVIGLWANTTKRVFRPSELRFEVQFEAPVLFVAPLTNQNKPVEKRDLFYCNGTNISYMQTRTMLPGIETSNIIALREDVHTADNERASWLNLLSAVQKMEKESRNWENLQWSTTVRIKLPDYVSTFAVAVQPKTRSWDAMQDIKKPYATSTISHIVEIAAALGIYWQEFDRKWHQYRAEGNGYILSGSNTNSLGIVFTFDRTGRQKFEENRLIPLDEVKELCFGFVPTIFRVDSSGAMEAPPILDKMKQGDVPTLQLGSRQEIAETLVLIGCDTTTVQHLLDERSNTKHLFPIPFEIMGMLAKPLHIKGSCFRMLPNPTVFHWNGKSFSLWELLTAFHRRLRKETNTVLNGVLVRLLERIEAENASQQDDNLSPMLLDALHEAIDKIDSFLLDDHTPKSRIIDVLWRHIQVVLCRINQTGANGESEFDTLNHTRPTDREKEFIRIYFDVIRSSVVKSGERELWLGGSEASEKRHLGDNLPPDITNERNSIWCMLVLRMLCWLMLHDFSKKDVQIPKSELLGCRLPVYIV</sequence>
<dbReference type="Proteomes" id="UP000696280">
    <property type="component" value="Unassembled WGS sequence"/>
</dbReference>
<organism evidence="2 3">
    <name type="scientific">Hymenoscyphus fraxineus</name>
    <dbReference type="NCBI Taxonomy" id="746836"/>
    <lineage>
        <taxon>Eukaryota</taxon>
        <taxon>Fungi</taxon>
        <taxon>Dikarya</taxon>
        <taxon>Ascomycota</taxon>
        <taxon>Pezizomycotina</taxon>
        <taxon>Leotiomycetes</taxon>
        <taxon>Helotiales</taxon>
        <taxon>Helotiaceae</taxon>
        <taxon>Hymenoscyphus</taxon>
    </lineage>
</organism>
<protein>
    <recommendedName>
        <fullName evidence="4">Modin</fullName>
    </recommendedName>
</protein>
<reference evidence="2" key="1">
    <citation type="submission" date="2021-07" db="EMBL/GenBank/DDBJ databases">
        <authorList>
            <person name="Durling M."/>
        </authorList>
    </citation>
    <scope>NUCLEOTIDE SEQUENCE</scope>
</reference>
<comment type="caution">
    <text evidence="2">The sequence shown here is derived from an EMBL/GenBank/DDBJ whole genome shotgun (WGS) entry which is preliminary data.</text>
</comment>
<evidence type="ECO:0000313" key="2">
    <source>
        <dbReference type="EMBL" id="CAG8959303.1"/>
    </source>
</evidence>
<dbReference type="OrthoDB" id="5227693at2759"/>
<keyword evidence="3" id="KW-1185">Reference proteome</keyword>
<dbReference type="AlphaFoldDB" id="A0A9N9PXW9"/>
<evidence type="ECO:0000313" key="3">
    <source>
        <dbReference type="Proteomes" id="UP000696280"/>
    </source>
</evidence>
<evidence type="ECO:0008006" key="4">
    <source>
        <dbReference type="Google" id="ProtNLM"/>
    </source>
</evidence>
<proteinExistence type="predicted"/>